<evidence type="ECO:0000313" key="2">
    <source>
        <dbReference type="EMBL" id="EAY27162.1"/>
    </source>
</evidence>
<reference evidence="2 3" key="1">
    <citation type="submission" date="2007-01" db="EMBL/GenBank/DDBJ databases">
        <authorList>
            <person name="Haygood M."/>
            <person name="Podell S."/>
            <person name="Anderson C."/>
            <person name="Hopkinson B."/>
            <person name="Roe K."/>
            <person name="Barbeau K."/>
            <person name="Gaasterland T."/>
            <person name="Ferriera S."/>
            <person name="Johnson J."/>
            <person name="Kravitz S."/>
            <person name="Beeson K."/>
            <person name="Sutton G."/>
            <person name="Rogers Y.-H."/>
            <person name="Friedman R."/>
            <person name="Frazier M."/>
            <person name="Venter J.C."/>
        </authorList>
    </citation>
    <scope>NUCLEOTIDE SEQUENCE [LARGE SCALE GENOMIC DNA]</scope>
    <source>
        <strain evidence="2 3">ATCC 23134</strain>
    </source>
</reference>
<gene>
    <name evidence="2" type="ORF">M23134_08436</name>
</gene>
<proteinExistence type="predicted"/>
<protein>
    <submittedName>
        <fullName evidence="2">Uncharacterized protein</fullName>
    </submittedName>
</protein>
<feature type="signal peptide" evidence="1">
    <location>
        <begin position="1"/>
        <end position="19"/>
    </location>
</feature>
<dbReference type="EMBL" id="AAWS01000026">
    <property type="protein sequence ID" value="EAY27162.1"/>
    <property type="molecule type" value="Genomic_DNA"/>
</dbReference>
<dbReference type="RefSeq" id="WP_004156244.1">
    <property type="nucleotide sequence ID" value="NZ_AAWS01000026.1"/>
</dbReference>
<feature type="chain" id="PRO_5002641593" evidence="1">
    <location>
        <begin position="20"/>
        <end position="69"/>
    </location>
</feature>
<keyword evidence="1" id="KW-0732">Signal</keyword>
<keyword evidence="3" id="KW-1185">Reference proteome</keyword>
<evidence type="ECO:0000256" key="1">
    <source>
        <dbReference type="SAM" id="SignalP"/>
    </source>
</evidence>
<name>A1ZR73_MICM2</name>
<dbReference type="AlphaFoldDB" id="A1ZR73"/>
<organism evidence="2 3">
    <name type="scientific">Microscilla marina ATCC 23134</name>
    <dbReference type="NCBI Taxonomy" id="313606"/>
    <lineage>
        <taxon>Bacteria</taxon>
        <taxon>Pseudomonadati</taxon>
        <taxon>Bacteroidota</taxon>
        <taxon>Cytophagia</taxon>
        <taxon>Cytophagales</taxon>
        <taxon>Microscillaceae</taxon>
        <taxon>Microscilla</taxon>
    </lineage>
</organism>
<accession>A1ZR73</accession>
<comment type="caution">
    <text evidence="2">The sequence shown here is derived from an EMBL/GenBank/DDBJ whole genome shotgun (WGS) entry which is preliminary data.</text>
</comment>
<dbReference type="Proteomes" id="UP000004095">
    <property type="component" value="Unassembled WGS sequence"/>
</dbReference>
<sequence>MKKIIITYMALLITSFAMAQTAYIKVSNSNLFEKPAVSSDVQAVLHAGCEVMKVDLVSLENRLTVFGRM</sequence>
<evidence type="ECO:0000313" key="3">
    <source>
        <dbReference type="Proteomes" id="UP000004095"/>
    </source>
</evidence>